<dbReference type="AlphaFoldDB" id="A0AAD6NGH1"/>
<dbReference type="PANTHER" id="PTHR31148:SF1">
    <property type="entry name" value="U1 SMALL NUCLEAR RIBONUCLEOPROTEIN C"/>
    <property type="match status" value="1"/>
</dbReference>
<feature type="region of interest" description="Disordered" evidence="10">
    <location>
        <begin position="329"/>
        <end position="465"/>
    </location>
</feature>
<feature type="compositionally biased region" description="Gly residues" evidence="10">
    <location>
        <begin position="431"/>
        <end position="442"/>
    </location>
</feature>
<evidence type="ECO:0000313" key="13">
    <source>
        <dbReference type="Proteomes" id="UP001221413"/>
    </source>
</evidence>
<dbReference type="InterPro" id="IPR003604">
    <property type="entry name" value="Matrin/U1-like-C_Znf_C2H2"/>
</dbReference>
<comment type="subunit">
    <text evidence="8">Component of the U1 snRNP. The U1 snRNP is composed of the U1 snRNA and the 7 core Sm proteins SNRPB, SNRPD1, SNRPD2, SNRPD3, SNRPE, SNRPF and SNRPG that assemble in a heptameric protein ring on the Sm site of the small nuclear RNA to form the core snRNP, and at least 3 U1 snRNP-specific proteins SNRNP70/U1-70K, SNRPA/U1-A and SNRPC/U1-C. SNRPC/U1-C interacts with U1 snRNA and the 5' splice-site region of the pre-mRNA. Interacts (via N-terminus) with TIA1 (via C-terminus); thereby promoting spliceosomal U1 snRNP recruitment to 5' splice sites.</text>
</comment>
<dbReference type="Gene3D" id="3.30.160.60">
    <property type="entry name" value="Classic Zinc Finger"/>
    <property type="match status" value="1"/>
</dbReference>
<gene>
    <name evidence="12" type="ORF">Dda_8253</name>
</gene>
<evidence type="ECO:0000256" key="10">
    <source>
        <dbReference type="SAM" id="MobiDB-lite"/>
    </source>
</evidence>
<comment type="caution">
    <text evidence="12">The sequence shown here is derived from an EMBL/GenBank/DDBJ whole genome shotgun (WGS) entry which is preliminary data.</text>
</comment>
<keyword evidence="6 9" id="KW-0539">Nucleus</keyword>
<feature type="compositionally biased region" description="Pro residues" evidence="10">
    <location>
        <begin position="392"/>
        <end position="430"/>
    </location>
</feature>
<feature type="compositionally biased region" description="Pro residues" evidence="10">
    <location>
        <begin position="334"/>
        <end position="384"/>
    </location>
</feature>
<accession>A0AAD6NGH1</accession>
<comment type="subcellular location">
    <subcellularLocation>
        <location evidence="1 9">Nucleus</location>
    </subcellularLocation>
</comment>
<proteinExistence type="inferred from homology"/>
<dbReference type="GO" id="GO:0000395">
    <property type="term" value="P:mRNA 5'-splice site recognition"/>
    <property type="evidence" value="ECO:0007669"/>
    <property type="project" value="UniProtKB-UniRule"/>
</dbReference>
<dbReference type="GO" id="GO:0030619">
    <property type="term" value="F:U1 snRNA binding"/>
    <property type="evidence" value="ECO:0007669"/>
    <property type="project" value="UniProtKB-UniRule"/>
</dbReference>
<dbReference type="PROSITE" id="PS50171">
    <property type="entry name" value="ZF_MATRIN"/>
    <property type="match status" value="1"/>
</dbReference>
<dbReference type="GO" id="GO:0071004">
    <property type="term" value="C:U2-type prespliceosome"/>
    <property type="evidence" value="ECO:0007669"/>
    <property type="project" value="UniProtKB-UniRule"/>
</dbReference>
<dbReference type="PANTHER" id="PTHR31148">
    <property type="entry name" value="U1 SMALL NUCLEAR RIBONUCLEOPROTEIN C"/>
    <property type="match status" value="1"/>
</dbReference>
<organism evidence="12 13">
    <name type="scientific">Drechslerella dactyloides</name>
    <name type="common">Nematode-trapping fungus</name>
    <name type="synonym">Arthrobotrys dactyloides</name>
    <dbReference type="NCBI Taxonomy" id="74499"/>
    <lineage>
        <taxon>Eukaryota</taxon>
        <taxon>Fungi</taxon>
        <taxon>Dikarya</taxon>
        <taxon>Ascomycota</taxon>
        <taxon>Pezizomycotina</taxon>
        <taxon>Orbiliomycetes</taxon>
        <taxon>Orbiliales</taxon>
        <taxon>Orbiliaceae</taxon>
        <taxon>Drechslerella</taxon>
    </lineage>
</organism>
<evidence type="ECO:0000256" key="1">
    <source>
        <dbReference type="ARBA" id="ARBA00004123"/>
    </source>
</evidence>
<dbReference type="Pfam" id="PF06220">
    <property type="entry name" value="zf-U1"/>
    <property type="match status" value="1"/>
</dbReference>
<dbReference type="GO" id="GO:0030627">
    <property type="term" value="F:pre-mRNA 5'-splice site binding"/>
    <property type="evidence" value="ECO:0007669"/>
    <property type="project" value="InterPro"/>
</dbReference>
<dbReference type="GO" id="GO:0005685">
    <property type="term" value="C:U1 snRNP"/>
    <property type="evidence" value="ECO:0007669"/>
    <property type="project" value="UniProtKB-UniRule"/>
</dbReference>
<dbReference type="Proteomes" id="UP001221413">
    <property type="component" value="Unassembled WGS sequence"/>
</dbReference>
<reference evidence="12" key="1">
    <citation type="submission" date="2023-01" db="EMBL/GenBank/DDBJ databases">
        <title>The chitinases involved in constricting ring structure development in the nematode-trapping fungus Drechslerella dactyloides.</title>
        <authorList>
            <person name="Wang R."/>
            <person name="Zhang L."/>
            <person name="Tang P."/>
            <person name="Li S."/>
            <person name="Liang L."/>
        </authorList>
    </citation>
    <scope>NUCLEOTIDE SEQUENCE</scope>
    <source>
        <strain evidence="12">YMF1.00031</strain>
    </source>
</reference>
<keyword evidence="4 9" id="KW-0862">Zinc</keyword>
<dbReference type="InterPro" id="IPR036236">
    <property type="entry name" value="Znf_C2H2_sf"/>
</dbReference>
<comment type="subunit">
    <text evidence="9">U1 snRNP is composed of the 7 core Sm proteins B/B', D1, D2, D3, E, F and G that assemble in a heptameric protein ring on the Sm site of the small nuclear RNA to form the core snRNP, and at least 3 U1 snRNP-specific proteins U1-70K, U1-A and U1-C. U1-C interacts with U1 snRNA and the 5' splice-site region of the pre-mRNA.</text>
</comment>
<keyword evidence="5 9" id="KW-0694">RNA-binding</keyword>
<dbReference type="GO" id="GO:0008270">
    <property type="term" value="F:zinc ion binding"/>
    <property type="evidence" value="ECO:0007669"/>
    <property type="project" value="UniProtKB-UniRule"/>
</dbReference>
<dbReference type="GO" id="GO:0003729">
    <property type="term" value="F:mRNA binding"/>
    <property type="evidence" value="ECO:0007669"/>
    <property type="project" value="UniProtKB-UniRule"/>
</dbReference>
<evidence type="ECO:0000256" key="3">
    <source>
        <dbReference type="ARBA" id="ARBA00022771"/>
    </source>
</evidence>
<dbReference type="InterPro" id="IPR000690">
    <property type="entry name" value="Matrin/U1-C_Znf_C2H2"/>
</dbReference>
<evidence type="ECO:0000256" key="6">
    <source>
        <dbReference type="ARBA" id="ARBA00023242"/>
    </source>
</evidence>
<dbReference type="FunFam" id="3.30.160.60:FF:000059">
    <property type="entry name" value="U1 small nuclear ribonucleoprotein C"/>
    <property type="match status" value="1"/>
</dbReference>
<dbReference type="SMART" id="SM00451">
    <property type="entry name" value="ZnF_U1"/>
    <property type="match status" value="1"/>
</dbReference>
<keyword evidence="2 9" id="KW-0479">Metal-binding</keyword>
<dbReference type="SUPFAM" id="SSF57667">
    <property type="entry name" value="beta-beta-alpha zinc fingers"/>
    <property type="match status" value="1"/>
</dbReference>
<dbReference type="InterPro" id="IPR013085">
    <property type="entry name" value="U1-CZ_Znf_C2H2"/>
</dbReference>
<dbReference type="EMBL" id="JAQGDS010000011">
    <property type="protein sequence ID" value="KAJ6257364.1"/>
    <property type="molecule type" value="Genomic_DNA"/>
</dbReference>
<dbReference type="InterPro" id="IPR017340">
    <property type="entry name" value="U1_snRNP-C"/>
</dbReference>
<evidence type="ECO:0000313" key="12">
    <source>
        <dbReference type="EMBL" id="KAJ6257364.1"/>
    </source>
</evidence>
<feature type="domain" description="Matrin-type" evidence="11">
    <location>
        <begin position="240"/>
        <end position="272"/>
    </location>
</feature>
<evidence type="ECO:0000256" key="5">
    <source>
        <dbReference type="ARBA" id="ARBA00022884"/>
    </source>
</evidence>
<evidence type="ECO:0000259" key="11">
    <source>
        <dbReference type="PROSITE" id="PS50171"/>
    </source>
</evidence>
<protein>
    <recommendedName>
        <fullName evidence="9">U1 small nuclear ribonucleoprotein C</fullName>
        <shortName evidence="9">U1 snRNP C</shortName>
        <shortName evidence="9">U1-C</shortName>
        <shortName evidence="9">U1C</shortName>
    </recommendedName>
</protein>
<sequence>MESFTSNGCTACACFSHSSGNIINCTFVPMDFYVAEHRITAVKNLEQLAGIHGWPAQILLRAVHAGGTLANKHIAAIAACDLKIKNLDKSHAERLREEPTLDKSINEALADMHCLRSRIRERLASIEVAATRLRTQAGLLLGEIRRKLYLLECAMLCPCCAEEKRGIYDILVGQEERVRRMYDSGNIWRDYALGRGLHDLQILVGFITDIDARQDEFHRYRYRARAVPHESPARKGPPQISRDYCDVYLTHDSISVRKAHNNGRNHIRNVVEYYQQIGQERAQSVIDTITNSYAAEGQALPFLGMPGFPGAPPPGGLPAGMPPPPFGFPSAAGLPPPPGGFPGSIPPPGGRGMPLPLPLPGQPGAPPLPLPGMPGAPPFPPNFPMPTNMPGGMPPPLGPNGMPLPMPPPGSLPAGMVPPPGFPGGPPPPGAMGGPPGGGAPPGLGMPPGTNPQQQQLSGFGKPPG</sequence>
<evidence type="ECO:0000256" key="9">
    <source>
        <dbReference type="HAMAP-Rule" id="MF_03153"/>
    </source>
</evidence>
<dbReference type="HAMAP" id="MF_03153">
    <property type="entry name" value="U1_C"/>
    <property type="match status" value="1"/>
</dbReference>
<comment type="similarity">
    <text evidence="9">Belongs to the U1 small nuclear ribonucleoprotein C family.</text>
</comment>
<dbReference type="GO" id="GO:0000387">
    <property type="term" value="P:spliceosomal snRNP assembly"/>
    <property type="evidence" value="ECO:0007669"/>
    <property type="project" value="UniProtKB-UniRule"/>
</dbReference>
<evidence type="ECO:0000256" key="2">
    <source>
        <dbReference type="ARBA" id="ARBA00022723"/>
    </source>
</evidence>
<evidence type="ECO:0000256" key="7">
    <source>
        <dbReference type="ARBA" id="ARBA00023274"/>
    </source>
</evidence>
<name>A0AAD6NGH1_DREDA</name>
<dbReference type="GO" id="GO:0000243">
    <property type="term" value="C:commitment complex"/>
    <property type="evidence" value="ECO:0007669"/>
    <property type="project" value="UniProtKB-UniRule"/>
</dbReference>
<evidence type="ECO:0000256" key="8">
    <source>
        <dbReference type="ARBA" id="ARBA00046357"/>
    </source>
</evidence>
<keyword evidence="7 9" id="KW-0687">Ribonucleoprotein</keyword>
<evidence type="ECO:0000256" key="4">
    <source>
        <dbReference type="ARBA" id="ARBA00022833"/>
    </source>
</evidence>
<comment type="function">
    <text evidence="9">Component of the spliceosomal U1 snRNP, which is essential for recognition of the pre-mRNA 5' splice-site and the subsequent assembly of the spliceosome. U1-C is directly involved in initial 5' splice-site recognition for both constitutive and regulated alternative splicing. The interaction with the 5' splice-site seems to precede base-pairing between the pre-mRNA and the U1 snRNA. Stimulates commitment or early (E) complex formation by stabilizing the base pairing of the 5' end of the U1 snRNA and the 5' splice-site region.</text>
</comment>
<keyword evidence="3 9" id="KW-0863">Zinc-finger</keyword>
<keyword evidence="13" id="KW-1185">Reference proteome</keyword>